<dbReference type="AlphaFoldDB" id="A0A1I7WWP9"/>
<proteinExistence type="predicted"/>
<name>A0A1I7WWP9_HETBA</name>
<evidence type="ECO:0000256" key="1">
    <source>
        <dbReference type="SAM" id="Phobius"/>
    </source>
</evidence>
<sequence length="67" mass="7795">MADILGVVAIIFFYILILVVGIWAGRKSKDLINQEGANELVKQQIVIIFQLKKRNYCHYIVIYKELQ</sequence>
<protein>
    <submittedName>
        <fullName evidence="3">Phage protein</fullName>
    </submittedName>
</protein>
<reference evidence="3" key="1">
    <citation type="submission" date="2016-11" db="UniProtKB">
        <authorList>
            <consortium name="WormBaseParasite"/>
        </authorList>
    </citation>
    <scope>IDENTIFICATION</scope>
</reference>
<dbReference type="WBParaSite" id="Hba_09649">
    <property type="protein sequence ID" value="Hba_09649"/>
    <property type="gene ID" value="Hba_09649"/>
</dbReference>
<keyword evidence="1" id="KW-0812">Transmembrane</keyword>
<keyword evidence="1" id="KW-1133">Transmembrane helix</keyword>
<organism evidence="2 3">
    <name type="scientific">Heterorhabditis bacteriophora</name>
    <name type="common">Entomopathogenic nematode worm</name>
    <dbReference type="NCBI Taxonomy" id="37862"/>
    <lineage>
        <taxon>Eukaryota</taxon>
        <taxon>Metazoa</taxon>
        <taxon>Ecdysozoa</taxon>
        <taxon>Nematoda</taxon>
        <taxon>Chromadorea</taxon>
        <taxon>Rhabditida</taxon>
        <taxon>Rhabditina</taxon>
        <taxon>Rhabditomorpha</taxon>
        <taxon>Strongyloidea</taxon>
        <taxon>Heterorhabditidae</taxon>
        <taxon>Heterorhabditis</taxon>
    </lineage>
</organism>
<dbReference type="Proteomes" id="UP000095283">
    <property type="component" value="Unplaced"/>
</dbReference>
<feature type="transmembrane region" description="Helical" evidence="1">
    <location>
        <begin position="6"/>
        <end position="25"/>
    </location>
</feature>
<evidence type="ECO:0000313" key="3">
    <source>
        <dbReference type="WBParaSite" id="Hba_09649"/>
    </source>
</evidence>
<keyword evidence="1" id="KW-0472">Membrane</keyword>
<keyword evidence="2" id="KW-1185">Reference proteome</keyword>
<evidence type="ECO:0000313" key="2">
    <source>
        <dbReference type="Proteomes" id="UP000095283"/>
    </source>
</evidence>
<accession>A0A1I7WWP9</accession>